<feature type="transmembrane region" description="Helical" evidence="5">
    <location>
        <begin position="125"/>
        <end position="143"/>
    </location>
</feature>
<feature type="transmembrane region" description="Helical" evidence="5">
    <location>
        <begin position="181"/>
        <end position="202"/>
    </location>
</feature>
<dbReference type="eggNOG" id="arCOG02673">
    <property type="taxonomic scope" value="Archaea"/>
</dbReference>
<accession>F2KSS7</accession>
<evidence type="ECO:0008006" key="8">
    <source>
        <dbReference type="Google" id="ProtNLM"/>
    </source>
</evidence>
<dbReference type="HOGENOM" id="CLU_108784_0_0_2"/>
<evidence type="ECO:0000256" key="1">
    <source>
        <dbReference type="ARBA" id="ARBA00004141"/>
    </source>
</evidence>
<evidence type="ECO:0000256" key="3">
    <source>
        <dbReference type="ARBA" id="ARBA00022989"/>
    </source>
</evidence>
<name>F2KSS7_ARCVS</name>
<dbReference type="OrthoDB" id="84619at2157"/>
<dbReference type="KEGG" id="ave:Arcve_0961"/>
<dbReference type="Proteomes" id="UP000008136">
    <property type="component" value="Chromosome"/>
</dbReference>
<organism evidence="6 7">
    <name type="scientific">Archaeoglobus veneficus (strain DSM 11195 / SNP6)</name>
    <dbReference type="NCBI Taxonomy" id="693661"/>
    <lineage>
        <taxon>Archaea</taxon>
        <taxon>Methanobacteriati</taxon>
        <taxon>Methanobacteriota</taxon>
        <taxon>Archaeoglobi</taxon>
        <taxon>Archaeoglobales</taxon>
        <taxon>Archaeoglobaceae</taxon>
        <taxon>Archaeoglobus</taxon>
    </lineage>
</organism>
<evidence type="ECO:0000313" key="7">
    <source>
        <dbReference type="Proteomes" id="UP000008136"/>
    </source>
</evidence>
<dbReference type="PANTHER" id="PTHR42198">
    <property type="entry name" value="INTEGRAL MEMBRANE PROTEIN"/>
    <property type="match status" value="1"/>
</dbReference>
<evidence type="ECO:0000313" key="6">
    <source>
        <dbReference type="EMBL" id="AEA46972.1"/>
    </source>
</evidence>
<evidence type="ECO:0000256" key="4">
    <source>
        <dbReference type="ARBA" id="ARBA00023136"/>
    </source>
</evidence>
<comment type="subcellular location">
    <subcellularLocation>
        <location evidence="1">Membrane</location>
        <topology evidence="1">Multi-pass membrane protein</topology>
    </subcellularLocation>
</comment>
<dbReference type="PANTHER" id="PTHR42198:SF1">
    <property type="entry name" value="INTEGRAL MEMBRANE PROTEIN"/>
    <property type="match status" value="1"/>
</dbReference>
<protein>
    <recommendedName>
        <fullName evidence="8">DUF106 domain-containing protein</fullName>
    </recommendedName>
</protein>
<evidence type="ECO:0000256" key="2">
    <source>
        <dbReference type="ARBA" id="ARBA00022692"/>
    </source>
</evidence>
<gene>
    <name evidence="6" type="ordered locus">Arcve_0961</name>
</gene>
<proteinExistence type="predicted"/>
<keyword evidence="2 5" id="KW-0812">Transmembrane</keyword>
<dbReference type="Pfam" id="PF01956">
    <property type="entry name" value="EMC3_TMCO1"/>
    <property type="match status" value="1"/>
</dbReference>
<keyword evidence="7" id="KW-1185">Reference proteome</keyword>
<feature type="transmembrane region" description="Helical" evidence="5">
    <location>
        <begin position="12"/>
        <end position="33"/>
    </location>
</feature>
<reference evidence="6 7" key="1">
    <citation type="submission" date="2011-03" db="EMBL/GenBank/DDBJ databases">
        <title>The complete genome of Archaeoglobus veneficus SNP6.</title>
        <authorList>
            <consortium name="US DOE Joint Genome Institute (JGI-PGF)"/>
            <person name="Lucas S."/>
            <person name="Copeland A."/>
            <person name="Lapidus A."/>
            <person name="Bruce D."/>
            <person name="Goodwin L."/>
            <person name="Pitluck S."/>
            <person name="Kyrpides N."/>
            <person name="Mavromatis K."/>
            <person name="Pagani I."/>
            <person name="Ivanova N."/>
            <person name="Mikhailova N."/>
            <person name="Lu M."/>
            <person name="Detter J.C."/>
            <person name="Tapia R."/>
            <person name="Han C."/>
            <person name="Land M."/>
            <person name="Hauser L."/>
            <person name="Markowitz V."/>
            <person name="Cheng J.-F."/>
            <person name="Hugenholtz P."/>
            <person name="Woyke T."/>
            <person name="Wu D."/>
            <person name="Spring S."/>
            <person name="Brambilla E."/>
            <person name="Klenk H.-P."/>
            <person name="Eisen J.A."/>
        </authorList>
    </citation>
    <scope>NUCLEOTIDE SEQUENCE [LARGE SCALE GENOMIC DNA]</scope>
    <source>
        <strain>SNP6</strain>
    </source>
</reference>
<feature type="transmembrane region" description="Helical" evidence="5">
    <location>
        <begin position="45"/>
        <end position="66"/>
    </location>
</feature>
<keyword evidence="4 5" id="KW-0472">Membrane</keyword>
<dbReference type="RefSeq" id="WP_013683636.1">
    <property type="nucleotide sequence ID" value="NC_015320.1"/>
</dbReference>
<evidence type="ECO:0000256" key="5">
    <source>
        <dbReference type="SAM" id="Phobius"/>
    </source>
</evidence>
<dbReference type="STRING" id="693661.Arcve_0961"/>
<dbReference type="InterPro" id="IPR038978">
    <property type="entry name" value="MJ0935"/>
</dbReference>
<dbReference type="AlphaFoldDB" id="F2KSS7"/>
<dbReference type="GO" id="GO:0016020">
    <property type="term" value="C:membrane"/>
    <property type="evidence" value="ECO:0007669"/>
    <property type="project" value="UniProtKB-SubCell"/>
</dbReference>
<dbReference type="SMART" id="SM01415">
    <property type="entry name" value="DUF106"/>
    <property type="match status" value="1"/>
</dbReference>
<dbReference type="GeneID" id="10394071"/>
<dbReference type="InterPro" id="IPR002809">
    <property type="entry name" value="EMC3/TMCO1"/>
</dbReference>
<sequence>MKGKLKQVVDSLLIGLGLLFMFGVFSADFRYSLANSVAPLLDPLLALPIHVVIFILASITATYSSIIQKYAVDMQKFKEIHEKVLAFQKEYMEAMKQNNQYKLKKLEEKRPEIQKLQGEMMGMQFRSMFYTVVVTLPIFYWLWVRIYDITPEVHYKGYYGLESKFMVTVPFSGTIHVSEPIFILPWWIFWYFMCSVLLSQFIKKVFKLG</sequence>
<dbReference type="EMBL" id="CP002588">
    <property type="protein sequence ID" value="AEA46972.1"/>
    <property type="molecule type" value="Genomic_DNA"/>
</dbReference>
<keyword evidence="3 5" id="KW-1133">Transmembrane helix</keyword>